<dbReference type="AlphaFoldDB" id="A0A8X6FRZ7"/>
<dbReference type="FunFam" id="4.10.410.10:FF:000020">
    <property type="entry name" value="Collagen, type VI, alpha 3"/>
    <property type="match status" value="1"/>
</dbReference>
<keyword evidence="10" id="KW-1185">Reference proteome</keyword>
<sequence length="148" mass="17346">MSFIWRHAFKTTLEKLEWVKAKAVVRAVSSANNLKFAYSFRLYFKVLLTKFQCKVRRMKLVILFVLLLPAVICRRKDRPAECDEPMDQGGSCSSYIPMFYYDPADMTCRLFIYKGCGGNYNKFKTKEDCLRECGEEDITPNWEEAECM</sequence>
<evidence type="ECO:0000256" key="3">
    <source>
        <dbReference type="ARBA" id="ARBA00022656"/>
    </source>
</evidence>
<dbReference type="InterPro" id="IPR002223">
    <property type="entry name" value="Kunitz_BPTI"/>
</dbReference>
<dbReference type="PANTHER" id="PTHR10083">
    <property type="entry name" value="KUNITZ-TYPE PROTEASE INHIBITOR-RELATED"/>
    <property type="match status" value="1"/>
</dbReference>
<keyword evidence="4" id="KW-0646">Protease inhibitor</keyword>
<dbReference type="InterPro" id="IPR050098">
    <property type="entry name" value="TFPI/VKTCI-like"/>
</dbReference>
<evidence type="ECO:0000256" key="6">
    <source>
        <dbReference type="ARBA" id="ARBA00022900"/>
    </source>
</evidence>
<keyword evidence="7" id="KW-1015">Disulfide bond</keyword>
<gene>
    <name evidence="9" type="ORF">TNCT_611441</name>
</gene>
<evidence type="ECO:0000256" key="4">
    <source>
        <dbReference type="ARBA" id="ARBA00022690"/>
    </source>
</evidence>
<dbReference type="GO" id="GO:0005615">
    <property type="term" value="C:extracellular space"/>
    <property type="evidence" value="ECO:0007669"/>
    <property type="project" value="TreeGrafter"/>
</dbReference>
<dbReference type="PROSITE" id="PS00280">
    <property type="entry name" value="BPTI_KUNITZ_1"/>
    <property type="match status" value="1"/>
</dbReference>
<comment type="caution">
    <text evidence="9">The sequence shown here is derived from an EMBL/GenBank/DDBJ whole genome shotgun (WGS) entry which is preliminary data.</text>
</comment>
<dbReference type="SMART" id="SM00131">
    <property type="entry name" value="KU"/>
    <property type="match status" value="1"/>
</dbReference>
<evidence type="ECO:0000313" key="9">
    <source>
        <dbReference type="EMBL" id="GFQ87772.1"/>
    </source>
</evidence>
<evidence type="ECO:0000313" key="10">
    <source>
        <dbReference type="Proteomes" id="UP000887116"/>
    </source>
</evidence>
<feature type="domain" description="BPTI/Kunitz inhibitor" evidence="8">
    <location>
        <begin position="82"/>
        <end position="133"/>
    </location>
</feature>
<keyword evidence="3" id="KW-0800">Toxin</keyword>
<evidence type="ECO:0000256" key="2">
    <source>
        <dbReference type="ARBA" id="ARBA00022525"/>
    </source>
</evidence>
<dbReference type="PANTHER" id="PTHR10083:SF217">
    <property type="entry name" value="BOOPHILIN-H2"/>
    <property type="match status" value="1"/>
</dbReference>
<keyword evidence="6" id="KW-0722">Serine protease inhibitor</keyword>
<evidence type="ECO:0000256" key="7">
    <source>
        <dbReference type="ARBA" id="ARBA00023157"/>
    </source>
</evidence>
<dbReference type="GO" id="GO:0004867">
    <property type="term" value="F:serine-type endopeptidase inhibitor activity"/>
    <property type="evidence" value="ECO:0007669"/>
    <property type="project" value="UniProtKB-KW"/>
</dbReference>
<evidence type="ECO:0000256" key="5">
    <source>
        <dbReference type="ARBA" id="ARBA00022729"/>
    </source>
</evidence>
<dbReference type="InterPro" id="IPR020901">
    <property type="entry name" value="Prtase_inh_Kunz-CS"/>
</dbReference>
<dbReference type="PRINTS" id="PR00759">
    <property type="entry name" value="BASICPTASE"/>
</dbReference>
<evidence type="ECO:0000259" key="8">
    <source>
        <dbReference type="PROSITE" id="PS50279"/>
    </source>
</evidence>
<dbReference type="EMBL" id="BMAO01003437">
    <property type="protein sequence ID" value="GFQ87772.1"/>
    <property type="molecule type" value="Genomic_DNA"/>
</dbReference>
<keyword evidence="2" id="KW-0964">Secreted</keyword>
<dbReference type="SUPFAM" id="SSF57362">
    <property type="entry name" value="BPTI-like"/>
    <property type="match status" value="1"/>
</dbReference>
<dbReference type="InterPro" id="IPR036880">
    <property type="entry name" value="Kunitz_BPTI_sf"/>
</dbReference>
<keyword evidence="5" id="KW-0732">Signal</keyword>
<evidence type="ECO:0000256" key="1">
    <source>
        <dbReference type="ARBA" id="ARBA00004613"/>
    </source>
</evidence>
<name>A0A8X6FRZ7_TRICU</name>
<proteinExistence type="predicted"/>
<comment type="subcellular location">
    <subcellularLocation>
        <location evidence="1">Secreted</location>
    </subcellularLocation>
</comment>
<protein>
    <recommendedName>
        <fullName evidence="8">BPTI/Kunitz inhibitor domain-containing protein</fullName>
    </recommendedName>
</protein>
<dbReference type="PROSITE" id="PS50279">
    <property type="entry name" value="BPTI_KUNITZ_2"/>
    <property type="match status" value="1"/>
</dbReference>
<dbReference type="Proteomes" id="UP000887116">
    <property type="component" value="Unassembled WGS sequence"/>
</dbReference>
<reference evidence="9" key="1">
    <citation type="submission" date="2020-07" db="EMBL/GenBank/DDBJ databases">
        <title>Multicomponent nature underlies the extraordinary mechanical properties of spider dragline silk.</title>
        <authorList>
            <person name="Kono N."/>
            <person name="Nakamura H."/>
            <person name="Mori M."/>
            <person name="Yoshida Y."/>
            <person name="Ohtoshi R."/>
            <person name="Malay A.D."/>
            <person name="Moran D.A.P."/>
            <person name="Tomita M."/>
            <person name="Numata K."/>
            <person name="Arakawa K."/>
        </authorList>
    </citation>
    <scope>NUCLEOTIDE SEQUENCE</scope>
</reference>
<dbReference type="Pfam" id="PF00014">
    <property type="entry name" value="Kunitz_BPTI"/>
    <property type="match status" value="1"/>
</dbReference>
<organism evidence="9 10">
    <name type="scientific">Trichonephila clavata</name>
    <name type="common">Joro spider</name>
    <name type="synonym">Nephila clavata</name>
    <dbReference type="NCBI Taxonomy" id="2740835"/>
    <lineage>
        <taxon>Eukaryota</taxon>
        <taxon>Metazoa</taxon>
        <taxon>Ecdysozoa</taxon>
        <taxon>Arthropoda</taxon>
        <taxon>Chelicerata</taxon>
        <taxon>Arachnida</taxon>
        <taxon>Araneae</taxon>
        <taxon>Araneomorphae</taxon>
        <taxon>Entelegynae</taxon>
        <taxon>Araneoidea</taxon>
        <taxon>Nephilidae</taxon>
        <taxon>Trichonephila</taxon>
    </lineage>
</organism>
<dbReference type="CDD" id="cd00109">
    <property type="entry name" value="Kunitz-type"/>
    <property type="match status" value="1"/>
</dbReference>
<dbReference type="Gene3D" id="4.10.410.10">
    <property type="entry name" value="Pancreatic trypsin inhibitor Kunitz domain"/>
    <property type="match status" value="1"/>
</dbReference>
<accession>A0A8X6FRZ7</accession>
<dbReference type="OrthoDB" id="4473401at2759"/>